<dbReference type="Pfam" id="PF00589">
    <property type="entry name" value="Phage_integrase"/>
    <property type="match status" value="1"/>
</dbReference>
<accession>A0A086Y1L0</accession>
<dbReference type="InterPro" id="IPR002104">
    <property type="entry name" value="Integrase_catalytic"/>
</dbReference>
<evidence type="ECO:0000256" key="1">
    <source>
        <dbReference type="ARBA" id="ARBA00023125"/>
    </source>
</evidence>
<name>A0A086Y1L0_9RHOB</name>
<dbReference type="STRING" id="1105367.CG50_14820"/>
<dbReference type="InterPro" id="IPR011010">
    <property type="entry name" value="DNA_brk_join_enz"/>
</dbReference>
<dbReference type="InterPro" id="IPR013762">
    <property type="entry name" value="Integrase-like_cat_sf"/>
</dbReference>
<organism evidence="4 5">
    <name type="scientific">Paenirhodobacter enshiensis</name>
    <dbReference type="NCBI Taxonomy" id="1105367"/>
    <lineage>
        <taxon>Bacteria</taxon>
        <taxon>Pseudomonadati</taxon>
        <taxon>Pseudomonadota</taxon>
        <taxon>Alphaproteobacteria</taxon>
        <taxon>Rhodobacterales</taxon>
        <taxon>Rhodobacter group</taxon>
        <taxon>Paenirhodobacter</taxon>
    </lineage>
</organism>
<keyword evidence="5" id="KW-1185">Reference proteome</keyword>
<dbReference type="GO" id="GO:0003677">
    <property type="term" value="F:DNA binding"/>
    <property type="evidence" value="ECO:0007669"/>
    <property type="project" value="UniProtKB-KW"/>
</dbReference>
<dbReference type="eggNOG" id="COG0582">
    <property type="taxonomic scope" value="Bacteria"/>
</dbReference>
<dbReference type="GO" id="GO:0015074">
    <property type="term" value="P:DNA integration"/>
    <property type="evidence" value="ECO:0007669"/>
    <property type="project" value="InterPro"/>
</dbReference>
<keyword evidence="2" id="KW-0233">DNA recombination</keyword>
<protein>
    <submittedName>
        <fullName evidence="4">Integrase</fullName>
    </submittedName>
</protein>
<dbReference type="InterPro" id="IPR010998">
    <property type="entry name" value="Integrase_recombinase_N"/>
</dbReference>
<dbReference type="Gene3D" id="1.10.150.130">
    <property type="match status" value="1"/>
</dbReference>
<feature type="domain" description="Tyr recombinase" evidence="3">
    <location>
        <begin position="154"/>
        <end position="331"/>
    </location>
</feature>
<dbReference type="SUPFAM" id="SSF56349">
    <property type="entry name" value="DNA breaking-rejoining enzymes"/>
    <property type="match status" value="1"/>
</dbReference>
<evidence type="ECO:0000313" key="5">
    <source>
        <dbReference type="Proteomes" id="UP000028824"/>
    </source>
</evidence>
<gene>
    <name evidence="4" type="ORF">CG50_14820</name>
</gene>
<proteinExistence type="predicted"/>
<evidence type="ECO:0000256" key="2">
    <source>
        <dbReference type="ARBA" id="ARBA00023172"/>
    </source>
</evidence>
<dbReference type="Proteomes" id="UP000028824">
    <property type="component" value="Unassembled WGS sequence"/>
</dbReference>
<keyword evidence="1" id="KW-0238">DNA-binding</keyword>
<comment type="caution">
    <text evidence="4">The sequence shown here is derived from an EMBL/GenBank/DDBJ whole genome shotgun (WGS) entry which is preliminary data.</text>
</comment>
<reference evidence="4 5" key="1">
    <citation type="submission" date="2014-03" db="EMBL/GenBank/DDBJ databases">
        <title>Genome of Paenirhodobacter enshiensis DW2-9.</title>
        <authorList>
            <person name="Wang D."/>
            <person name="Wang G."/>
        </authorList>
    </citation>
    <scope>NUCLEOTIDE SEQUENCE [LARGE SCALE GENOMIC DNA]</scope>
    <source>
        <strain evidence="4 5">DW2-9</strain>
    </source>
</reference>
<dbReference type="PROSITE" id="PS51898">
    <property type="entry name" value="TYR_RECOMBINASE"/>
    <property type="match status" value="1"/>
</dbReference>
<dbReference type="AlphaFoldDB" id="A0A086Y1L0"/>
<dbReference type="EMBL" id="JFZB01000007">
    <property type="protein sequence ID" value="KFI28160.1"/>
    <property type="molecule type" value="Genomic_DNA"/>
</dbReference>
<evidence type="ECO:0000313" key="4">
    <source>
        <dbReference type="EMBL" id="KFI28160.1"/>
    </source>
</evidence>
<dbReference type="Gene3D" id="1.10.443.10">
    <property type="entry name" value="Intergrase catalytic core"/>
    <property type="match status" value="1"/>
</dbReference>
<sequence length="335" mass="38864">MVKKYLWRHPSGRIYFRKTGMKLIRIEADEGTEAFDRQYWEILTGKRFEAKTSWAALMDNYRTSDRWNSLKPRTRRDYDKVMDYLREKIGTRDVKALKRSDVISAQKANAHRTRFANYIPQMLIVLCEHAIDLGWIEHNPAKGVRALKTPTERKRVHVPWPDWAMEKFRAEANPLPLLIFEIGIGTIQRPGDWVDFNWNDYDPAGVGTLRLRQNKTDKPLLLPCTTHLKAALDRAKAELGVVPFGASPILRNRDGNRLSYGTMSDLMLKERKRLGLEAYDLHAMRYRGVMDLAWADCNDDQIMAYSGHASKKMVIKYAGEARQITQARQARGKRE</sequence>
<evidence type="ECO:0000259" key="3">
    <source>
        <dbReference type="PROSITE" id="PS51898"/>
    </source>
</evidence>
<dbReference type="GO" id="GO:0006310">
    <property type="term" value="P:DNA recombination"/>
    <property type="evidence" value="ECO:0007669"/>
    <property type="project" value="UniProtKB-KW"/>
</dbReference>